<name>A0AAW9SNN2_9RHOB</name>
<sequence length="247" mass="26180">MFEGDDDDRTGPVRVINGCGRGGVLLLCEHASAHIPARYGGLGLRADWRDSHAAWDPGALALAQVLSSALNAPLVAGAVSRLVYDCNRPPSSPSAMPERSEVVEVPGNVGLTPEARAERVESVYAPFLAAVEAQLGRAPGALVTVHSFTPLWHGTPRETEIGLLHDSDARLAEAMLARAPQGRVVHLNRPYGPEDGVTHSLQLHGKGLPNVMIEARNDLLTTSKDVQTMAMDLLAMLTPALAEVADA</sequence>
<dbReference type="RefSeq" id="WP_347168026.1">
    <property type="nucleotide sequence ID" value="NZ_JBDNCH010000002.1"/>
</dbReference>
<dbReference type="SUPFAM" id="SSF53187">
    <property type="entry name" value="Zn-dependent exopeptidases"/>
    <property type="match status" value="1"/>
</dbReference>
<dbReference type="Gene3D" id="3.40.630.40">
    <property type="entry name" value="Zn-dependent exopeptidases"/>
    <property type="match status" value="1"/>
</dbReference>
<reference evidence="1 2" key="1">
    <citation type="submission" date="2024-05" db="EMBL/GenBank/DDBJ databases">
        <title>Genome sequence of Ponticoccus litoralis KCCM 90028.</title>
        <authorList>
            <person name="Kim J.M."/>
            <person name="Lee J.K."/>
            <person name="Choi B.J."/>
            <person name="Bayburt H."/>
            <person name="Baek J.H."/>
            <person name="Jeon C.O."/>
        </authorList>
    </citation>
    <scope>NUCLEOTIDE SEQUENCE [LARGE SCALE GENOMIC DNA]</scope>
    <source>
        <strain evidence="1 2">KCCM 90028</strain>
    </source>
</reference>
<dbReference type="InterPro" id="IPR011227">
    <property type="entry name" value="UCP029730"/>
</dbReference>
<dbReference type="EMBL" id="JBDNCH010000002">
    <property type="protein sequence ID" value="MEN9062052.1"/>
    <property type="molecule type" value="Genomic_DNA"/>
</dbReference>
<dbReference type="PIRSF" id="PIRSF029730">
    <property type="entry name" value="UCP029730"/>
    <property type="match status" value="1"/>
</dbReference>
<dbReference type="Proteomes" id="UP001428774">
    <property type="component" value="Unassembled WGS sequence"/>
</dbReference>
<evidence type="ECO:0000313" key="1">
    <source>
        <dbReference type="EMBL" id="MEN9062052.1"/>
    </source>
</evidence>
<dbReference type="Pfam" id="PF05013">
    <property type="entry name" value="FGase"/>
    <property type="match status" value="1"/>
</dbReference>
<organism evidence="1 2">
    <name type="scientific">Ponticoccus litoralis</name>
    <dbReference type="NCBI Taxonomy" id="422297"/>
    <lineage>
        <taxon>Bacteria</taxon>
        <taxon>Pseudomonadati</taxon>
        <taxon>Pseudomonadota</taxon>
        <taxon>Alphaproteobacteria</taxon>
        <taxon>Rhodobacterales</taxon>
        <taxon>Roseobacteraceae</taxon>
        <taxon>Ponticoccus</taxon>
    </lineage>
</organism>
<accession>A0AAW9SNN2</accession>
<protein>
    <submittedName>
        <fullName evidence="1">N-formylglutamate amidohydrolase</fullName>
    </submittedName>
</protein>
<evidence type="ECO:0000313" key="2">
    <source>
        <dbReference type="Proteomes" id="UP001428774"/>
    </source>
</evidence>
<keyword evidence="2" id="KW-1185">Reference proteome</keyword>
<comment type="caution">
    <text evidence="1">The sequence shown here is derived from an EMBL/GenBank/DDBJ whole genome shotgun (WGS) entry which is preliminary data.</text>
</comment>
<gene>
    <name evidence="1" type="ORF">ABFB10_14670</name>
</gene>
<dbReference type="InterPro" id="IPR007709">
    <property type="entry name" value="N-FG_amidohydro"/>
</dbReference>
<proteinExistence type="predicted"/>
<dbReference type="AlphaFoldDB" id="A0AAW9SNN2"/>